<protein>
    <submittedName>
        <fullName evidence="7">D-lactate dehydrogenase VanH</fullName>
        <ecNumber evidence="7">1.1.1.-</ecNumber>
    </submittedName>
</protein>
<evidence type="ECO:0000313" key="7">
    <source>
        <dbReference type="EMBL" id="CAJ1002327.1"/>
    </source>
</evidence>
<accession>A0AA48M6V2</accession>
<dbReference type="InterPro" id="IPR036291">
    <property type="entry name" value="NAD(P)-bd_dom_sf"/>
</dbReference>
<dbReference type="GO" id="GO:0008720">
    <property type="term" value="F:D-lactate dehydrogenase (NAD+) activity"/>
    <property type="evidence" value="ECO:0007669"/>
    <property type="project" value="TreeGrafter"/>
</dbReference>
<evidence type="ECO:0000256" key="3">
    <source>
        <dbReference type="ARBA" id="ARBA00023027"/>
    </source>
</evidence>
<dbReference type="InterPro" id="IPR006139">
    <property type="entry name" value="D-isomer_2_OHA_DH_cat_dom"/>
</dbReference>
<dbReference type="PROSITE" id="PS00671">
    <property type="entry name" value="D_2_HYDROXYACID_DH_3"/>
    <property type="match status" value="1"/>
</dbReference>
<reference evidence="7" key="1">
    <citation type="submission" date="2023-07" db="EMBL/GenBank/DDBJ databases">
        <authorList>
            <person name="Ivanov I."/>
            <person name="Teneva D."/>
            <person name="Stoikov I."/>
        </authorList>
    </citation>
    <scope>NUCLEOTIDE SEQUENCE</scope>
    <source>
        <strain evidence="7">4475</strain>
    </source>
</reference>
<dbReference type="PANTHER" id="PTHR43026">
    <property type="entry name" value="2-HYDROXYACID DEHYDROGENASE HOMOLOG 1-RELATED"/>
    <property type="match status" value="1"/>
</dbReference>
<keyword evidence="8" id="KW-1185">Reference proteome</keyword>
<dbReference type="NCBIfam" id="NF000492">
    <property type="entry name" value="vanH_gen"/>
    <property type="match status" value="1"/>
</dbReference>
<dbReference type="KEGG" id="bayd:BSPP4475_08370"/>
<organism evidence="7 8">
    <name type="scientific">Brevibacillus aydinogluensis</name>
    <dbReference type="NCBI Taxonomy" id="927786"/>
    <lineage>
        <taxon>Bacteria</taxon>
        <taxon>Bacillati</taxon>
        <taxon>Bacillota</taxon>
        <taxon>Bacilli</taxon>
        <taxon>Bacillales</taxon>
        <taxon>Paenibacillaceae</taxon>
        <taxon>Brevibacillus</taxon>
    </lineage>
</organism>
<dbReference type="PANTHER" id="PTHR43026:SF1">
    <property type="entry name" value="2-HYDROXYACID DEHYDROGENASE HOMOLOG 1-RELATED"/>
    <property type="match status" value="1"/>
</dbReference>
<dbReference type="EC" id="1.1.1.-" evidence="7"/>
<dbReference type="PROSITE" id="PS00065">
    <property type="entry name" value="D_2_HYDROXYACID_DH_1"/>
    <property type="match status" value="1"/>
</dbReference>
<dbReference type="SUPFAM" id="SSF52283">
    <property type="entry name" value="Formate/glycerate dehydrogenase catalytic domain-like"/>
    <property type="match status" value="1"/>
</dbReference>
<dbReference type="GO" id="GO:0051287">
    <property type="term" value="F:NAD binding"/>
    <property type="evidence" value="ECO:0007669"/>
    <property type="project" value="InterPro"/>
</dbReference>
<dbReference type="RefSeq" id="WP_376717843.1">
    <property type="nucleotide sequence ID" value="NZ_JAUSVZ010000003.1"/>
</dbReference>
<comment type="similarity">
    <text evidence="1 4">Belongs to the D-isomer specific 2-hydroxyacid dehydrogenase family.</text>
</comment>
<dbReference type="InterPro" id="IPR006140">
    <property type="entry name" value="D-isomer_DH_NAD-bd"/>
</dbReference>
<feature type="domain" description="D-isomer specific 2-hydroxyacid dehydrogenase NAD-binding" evidence="6">
    <location>
        <begin position="124"/>
        <end position="306"/>
    </location>
</feature>
<evidence type="ECO:0000256" key="2">
    <source>
        <dbReference type="ARBA" id="ARBA00023002"/>
    </source>
</evidence>
<gene>
    <name evidence="7" type="primary">vanH</name>
    <name evidence="7" type="ORF">BSPP4475_08370</name>
</gene>
<dbReference type="Gene3D" id="3.40.50.720">
    <property type="entry name" value="NAD(P)-binding Rossmann-like Domain"/>
    <property type="match status" value="2"/>
</dbReference>
<dbReference type="Proteomes" id="UP001189619">
    <property type="component" value="Chromosome"/>
</dbReference>
<dbReference type="PROSITE" id="PS00670">
    <property type="entry name" value="D_2_HYDROXYACID_DH_2"/>
    <property type="match status" value="1"/>
</dbReference>
<dbReference type="EMBL" id="OY569118">
    <property type="protein sequence ID" value="CAJ1002327.1"/>
    <property type="molecule type" value="Genomic_DNA"/>
</dbReference>
<dbReference type="InterPro" id="IPR058205">
    <property type="entry name" value="D-LDH-like"/>
</dbReference>
<evidence type="ECO:0000259" key="6">
    <source>
        <dbReference type="Pfam" id="PF02826"/>
    </source>
</evidence>
<proteinExistence type="inferred from homology"/>
<dbReference type="InterPro" id="IPR029753">
    <property type="entry name" value="D-isomer_DH_CS"/>
</dbReference>
<keyword evidence="2 4" id="KW-0560">Oxidoreductase</keyword>
<evidence type="ECO:0000256" key="4">
    <source>
        <dbReference type="RuleBase" id="RU003719"/>
    </source>
</evidence>
<dbReference type="SUPFAM" id="SSF51735">
    <property type="entry name" value="NAD(P)-binding Rossmann-fold domains"/>
    <property type="match status" value="1"/>
</dbReference>
<name>A0AA48M6V2_9BACL</name>
<sequence length="334" mass="36706">MEKGCLSLKGGDFLLKHMNITVYGCEQDEADAFRAVSPRFGVIPTIIHDPVSEANAKYAHECISVGHKTEVSASILLALKRAGVKYISTRSVGCNHIDTAAAKRLGIAVGNVTYAPDSVADYTMMLMLMAVRNAKSLMRSVEKHDFRLDGVRGKVLSDMTVGVVGTGCIGEAVMERLRGFGCRVLAYSRSQKIEANYVPFDTLLQTSDIVTLHVPLNADTRHMIGREQIRRMKQGALIINTGRGALIDTAALVQALENGKLGGAALDVLEGEEGLFYCDYTQKPIDHPFFQKLQRMPNVIITPHTAYYTEQALREIVEKTVQNCMDFERSLAHG</sequence>
<feature type="domain" description="D-isomer specific 2-hydroxyacid dehydrogenase catalytic" evidence="5">
    <location>
        <begin position="60"/>
        <end position="329"/>
    </location>
</feature>
<evidence type="ECO:0000313" key="8">
    <source>
        <dbReference type="Proteomes" id="UP001189619"/>
    </source>
</evidence>
<evidence type="ECO:0000256" key="1">
    <source>
        <dbReference type="ARBA" id="ARBA00005854"/>
    </source>
</evidence>
<dbReference type="AlphaFoldDB" id="A0AA48M6V2"/>
<evidence type="ECO:0000259" key="5">
    <source>
        <dbReference type="Pfam" id="PF00389"/>
    </source>
</evidence>
<dbReference type="CDD" id="cd12185">
    <property type="entry name" value="HGDH_LDH_like"/>
    <property type="match status" value="1"/>
</dbReference>
<keyword evidence="3" id="KW-0520">NAD</keyword>
<dbReference type="Pfam" id="PF02826">
    <property type="entry name" value="2-Hacid_dh_C"/>
    <property type="match status" value="1"/>
</dbReference>
<dbReference type="InterPro" id="IPR058206">
    <property type="entry name" value="VanH"/>
</dbReference>
<dbReference type="InterPro" id="IPR029752">
    <property type="entry name" value="D-isomer_DH_CS1"/>
</dbReference>
<dbReference type="Pfam" id="PF00389">
    <property type="entry name" value="2-Hacid_dh"/>
    <property type="match status" value="1"/>
</dbReference>